<accession>A0ABU0PP68</accession>
<proteinExistence type="predicted"/>
<dbReference type="Proteomes" id="UP001236806">
    <property type="component" value="Unassembled WGS sequence"/>
</dbReference>
<name>A0ABU0PP68_9MICC</name>
<comment type="caution">
    <text evidence="1">The sequence shown here is derived from an EMBL/GenBank/DDBJ whole genome shotgun (WGS) entry which is preliminary data.</text>
</comment>
<reference evidence="1 2" key="1">
    <citation type="submission" date="2023-07" db="EMBL/GenBank/DDBJ databases">
        <title>Comparative genomics of wheat-associated soil bacteria to identify genetic determinants of phenazine resistance.</title>
        <authorList>
            <person name="Mouncey N."/>
        </authorList>
    </citation>
    <scope>NUCLEOTIDE SEQUENCE [LARGE SCALE GENOMIC DNA]</scope>
    <source>
        <strain evidence="1 2">W1I3</strain>
    </source>
</reference>
<keyword evidence="2" id="KW-1185">Reference proteome</keyword>
<sequence length="32" mass="3484">MSAFVHKIYRDAGHPSRLVLPFTTRAAQGQAG</sequence>
<gene>
    <name evidence="1" type="ORF">QFZ36_003316</name>
</gene>
<organism evidence="1 2">
    <name type="scientific">Pseudarthrobacter siccitolerans</name>
    <dbReference type="NCBI Taxonomy" id="861266"/>
    <lineage>
        <taxon>Bacteria</taxon>
        <taxon>Bacillati</taxon>
        <taxon>Actinomycetota</taxon>
        <taxon>Actinomycetes</taxon>
        <taxon>Micrococcales</taxon>
        <taxon>Micrococcaceae</taxon>
        <taxon>Pseudarthrobacter</taxon>
    </lineage>
</organism>
<evidence type="ECO:0000313" key="1">
    <source>
        <dbReference type="EMBL" id="MDQ0675755.1"/>
    </source>
</evidence>
<dbReference type="EMBL" id="JAUSXB010000001">
    <property type="protein sequence ID" value="MDQ0675755.1"/>
    <property type="molecule type" value="Genomic_DNA"/>
</dbReference>
<protein>
    <submittedName>
        <fullName evidence="1">Uncharacterized protein</fullName>
    </submittedName>
</protein>
<evidence type="ECO:0000313" key="2">
    <source>
        <dbReference type="Proteomes" id="UP001236806"/>
    </source>
</evidence>